<keyword evidence="2" id="KW-0805">Transcription regulation</keyword>
<dbReference type="GO" id="GO:0032993">
    <property type="term" value="C:protein-DNA complex"/>
    <property type="evidence" value="ECO:0007669"/>
    <property type="project" value="TreeGrafter"/>
</dbReference>
<accession>A0A1Y6E931</accession>
<evidence type="ECO:0000256" key="1">
    <source>
        <dbReference type="ARBA" id="ARBA00009437"/>
    </source>
</evidence>
<keyword evidence="7" id="KW-1185">Reference proteome</keyword>
<dbReference type="Pfam" id="PF00126">
    <property type="entry name" value="HTH_1"/>
    <property type="match status" value="1"/>
</dbReference>
<dbReference type="Gene3D" id="3.40.190.10">
    <property type="entry name" value="Periplasmic binding protein-like II"/>
    <property type="match status" value="2"/>
</dbReference>
<keyword evidence="4" id="KW-0804">Transcription</keyword>
<dbReference type="RefSeq" id="WP_086455712.1">
    <property type="nucleotide sequence ID" value="NZ_FXWL01000001.1"/>
</dbReference>
<dbReference type="GeneID" id="303000305"/>
<dbReference type="InterPro" id="IPR000847">
    <property type="entry name" value="LysR_HTH_N"/>
</dbReference>
<dbReference type="CDD" id="cd05466">
    <property type="entry name" value="PBP2_LTTR_substrate"/>
    <property type="match status" value="1"/>
</dbReference>
<sequence>MDIRSLRYFVASFEEGSISGAARRCNVAQPSVSHAVQKLEAVLGAQLFQRSVTGLTPTPAGIALANRARAILADVAGLKASISRKEAPAAIVRLFVHPTVALRKLARIFEAIGTGPEVDLRLVADRGEADLAIVPGEGDRREQPLWAERYELLMAATDPLARRERLRIADLVGMRMIARCACERPHILPRDVIKPIIVAQAHDEESVLALVSAGIGLAVVPGYDSDTPEVVARQVEEFAVERWVVAIGNPALVERARKAVRDARRPLSL</sequence>
<dbReference type="PRINTS" id="PR00039">
    <property type="entry name" value="HTHLYSR"/>
</dbReference>
<evidence type="ECO:0000313" key="6">
    <source>
        <dbReference type="EMBL" id="SMQ59108.1"/>
    </source>
</evidence>
<reference evidence="7" key="1">
    <citation type="submission" date="2017-04" db="EMBL/GenBank/DDBJ databases">
        <authorList>
            <person name="Varghese N."/>
            <person name="Submissions S."/>
        </authorList>
    </citation>
    <scope>NUCLEOTIDE SEQUENCE [LARGE SCALE GENOMIC DNA]</scope>
    <source>
        <strain evidence="7">UI2</strain>
    </source>
</reference>
<organism evidence="6 7">
    <name type="scientific">Sphingopyxis terrae subsp. ummariensis</name>
    <dbReference type="NCBI Taxonomy" id="429001"/>
    <lineage>
        <taxon>Bacteria</taxon>
        <taxon>Pseudomonadati</taxon>
        <taxon>Pseudomonadota</taxon>
        <taxon>Alphaproteobacteria</taxon>
        <taxon>Sphingomonadales</taxon>
        <taxon>Sphingomonadaceae</taxon>
        <taxon>Sphingopyxis</taxon>
    </lineage>
</organism>
<keyword evidence="3 6" id="KW-0238">DNA-binding</keyword>
<dbReference type="AlphaFoldDB" id="A0A1Y6E931"/>
<dbReference type="PANTHER" id="PTHR30346:SF0">
    <property type="entry name" value="HCA OPERON TRANSCRIPTIONAL ACTIVATOR HCAR"/>
    <property type="match status" value="1"/>
</dbReference>
<dbReference type="EMBL" id="FXWL01000001">
    <property type="protein sequence ID" value="SMQ59108.1"/>
    <property type="molecule type" value="Genomic_DNA"/>
</dbReference>
<dbReference type="PROSITE" id="PS50931">
    <property type="entry name" value="HTH_LYSR"/>
    <property type="match status" value="1"/>
</dbReference>
<evidence type="ECO:0000256" key="4">
    <source>
        <dbReference type="ARBA" id="ARBA00023163"/>
    </source>
</evidence>
<dbReference type="GO" id="GO:0003677">
    <property type="term" value="F:DNA binding"/>
    <property type="evidence" value="ECO:0007669"/>
    <property type="project" value="UniProtKB-KW"/>
</dbReference>
<evidence type="ECO:0000259" key="5">
    <source>
        <dbReference type="PROSITE" id="PS50931"/>
    </source>
</evidence>
<dbReference type="FunFam" id="1.10.10.10:FF:000001">
    <property type="entry name" value="LysR family transcriptional regulator"/>
    <property type="match status" value="1"/>
</dbReference>
<dbReference type="Proteomes" id="UP000194469">
    <property type="component" value="Unassembled WGS sequence"/>
</dbReference>
<dbReference type="SUPFAM" id="SSF53850">
    <property type="entry name" value="Periplasmic binding protein-like II"/>
    <property type="match status" value="1"/>
</dbReference>
<dbReference type="InterPro" id="IPR036388">
    <property type="entry name" value="WH-like_DNA-bd_sf"/>
</dbReference>
<dbReference type="Gene3D" id="1.10.10.10">
    <property type="entry name" value="Winged helix-like DNA-binding domain superfamily/Winged helix DNA-binding domain"/>
    <property type="match status" value="1"/>
</dbReference>
<dbReference type="GO" id="GO:0003700">
    <property type="term" value="F:DNA-binding transcription factor activity"/>
    <property type="evidence" value="ECO:0007669"/>
    <property type="project" value="InterPro"/>
</dbReference>
<dbReference type="InterPro" id="IPR036390">
    <property type="entry name" value="WH_DNA-bd_sf"/>
</dbReference>
<name>A0A1Y6E931_9SPHN</name>
<protein>
    <submittedName>
        <fullName evidence="6">DNA-binding transcriptional regulator, LysR family</fullName>
    </submittedName>
</protein>
<dbReference type="Pfam" id="PF03466">
    <property type="entry name" value="LysR_substrate"/>
    <property type="match status" value="1"/>
</dbReference>
<gene>
    <name evidence="6" type="ORF">SAMN06295984_0221</name>
</gene>
<dbReference type="InterPro" id="IPR005119">
    <property type="entry name" value="LysR_subst-bd"/>
</dbReference>
<dbReference type="PANTHER" id="PTHR30346">
    <property type="entry name" value="TRANSCRIPTIONAL DUAL REGULATOR HCAR-RELATED"/>
    <property type="match status" value="1"/>
</dbReference>
<dbReference type="SUPFAM" id="SSF46785">
    <property type="entry name" value="Winged helix' DNA-binding domain"/>
    <property type="match status" value="1"/>
</dbReference>
<evidence type="ECO:0000256" key="2">
    <source>
        <dbReference type="ARBA" id="ARBA00023015"/>
    </source>
</evidence>
<proteinExistence type="inferred from homology"/>
<feature type="domain" description="HTH lysR-type" evidence="5">
    <location>
        <begin position="1"/>
        <end position="58"/>
    </location>
</feature>
<comment type="similarity">
    <text evidence="1">Belongs to the LysR transcriptional regulatory family.</text>
</comment>
<evidence type="ECO:0000313" key="7">
    <source>
        <dbReference type="Proteomes" id="UP000194469"/>
    </source>
</evidence>
<evidence type="ECO:0000256" key="3">
    <source>
        <dbReference type="ARBA" id="ARBA00023125"/>
    </source>
</evidence>